<dbReference type="Pfam" id="PF07690">
    <property type="entry name" value="MFS_1"/>
    <property type="match status" value="1"/>
</dbReference>
<dbReference type="NCBIfam" id="TIGR00711">
    <property type="entry name" value="efflux_EmrB"/>
    <property type="match status" value="1"/>
</dbReference>
<dbReference type="SUPFAM" id="SSF103473">
    <property type="entry name" value="MFS general substrate transporter"/>
    <property type="match status" value="1"/>
</dbReference>
<keyword evidence="3" id="KW-0813">Transport</keyword>
<feature type="transmembrane region" description="Helical" evidence="8">
    <location>
        <begin position="414"/>
        <end position="433"/>
    </location>
</feature>
<keyword evidence="5 8" id="KW-0812">Transmembrane</keyword>
<feature type="transmembrane region" description="Helical" evidence="8">
    <location>
        <begin position="211"/>
        <end position="231"/>
    </location>
</feature>
<feature type="transmembrane region" description="Helical" evidence="8">
    <location>
        <begin position="91"/>
        <end position="110"/>
    </location>
</feature>
<feature type="transmembrane region" description="Helical" evidence="8">
    <location>
        <begin position="453"/>
        <end position="472"/>
    </location>
</feature>
<organism evidence="10 11">
    <name type="scientific">Paenibacillus terricola</name>
    <dbReference type="NCBI Taxonomy" id="2763503"/>
    <lineage>
        <taxon>Bacteria</taxon>
        <taxon>Bacillati</taxon>
        <taxon>Bacillota</taxon>
        <taxon>Bacilli</taxon>
        <taxon>Bacillales</taxon>
        <taxon>Paenibacillaceae</taxon>
        <taxon>Paenibacillus</taxon>
    </lineage>
</organism>
<keyword evidence="7 8" id="KW-0472">Membrane</keyword>
<name>A0ABR8MTQ8_9BACL</name>
<dbReference type="CDD" id="cd17503">
    <property type="entry name" value="MFS_LmrB_MDR_like"/>
    <property type="match status" value="1"/>
</dbReference>
<comment type="caution">
    <text evidence="10">The sequence shown here is derived from an EMBL/GenBank/DDBJ whole genome shotgun (WGS) entry which is preliminary data.</text>
</comment>
<dbReference type="InterPro" id="IPR020846">
    <property type="entry name" value="MFS_dom"/>
</dbReference>
<reference evidence="10 11" key="1">
    <citation type="submission" date="2020-09" db="EMBL/GenBank/DDBJ databases">
        <title>Paenibacillus sp. strain PR3 16S rRNA gene Genome sequencing and assembly.</title>
        <authorList>
            <person name="Kim J."/>
        </authorList>
    </citation>
    <scope>NUCLEOTIDE SEQUENCE [LARGE SCALE GENOMIC DNA]</scope>
    <source>
        <strain evidence="10 11">PR3</strain>
    </source>
</reference>
<dbReference type="PANTHER" id="PTHR42718:SF9">
    <property type="entry name" value="MAJOR FACILITATOR SUPERFAMILY MULTIDRUG TRANSPORTER MFSC"/>
    <property type="match status" value="1"/>
</dbReference>
<dbReference type="InterPro" id="IPR004638">
    <property type="entry name" value="EmrB-like"/>
</dbReference>
<feature type="domain" description="Major facilitator superfamily (MFS) profile" evidence="9">
    <location>
        <begin position="25"/>
        <end position="476"/>
    </location>
</feature>
<dbReference type="PANTHER" id="PTHR42718">
    <property type="entry name" value="MAJOR FACILITATOR SUPERFAMILY MULTIDRUG TRANSPORTER MFSC"/>
    <property type="match status" value="1"/>
</dbReference>
<evidence type="ECO:0000256" key="1">
    <source>
        <dbReference type="ARBA" id="ARBA00004651"/>
    </source>
</evidence>
<evidence type="ECO:0000259" key="9">
    <source>
        <dbReference type="PROSITE" id="PS50850"/>
    </source>
</evidence>
<evidence type="ECO:0000256" key="4">
    <source>
        <dbReference type="ARBA" id="ARBA00022475"/>
    </source>
</evidence>
<dbReference type="EMBL" id="JACXZA010000002">
    <property type="protein sequence ID" value="MBD3919346.1"/>
    <property type="molecule type" value="Genomic_DNA"/>
</dbReference>
<sequence length="479" mass="50895">MPSSKAATATTKPVKEKLDPQLLKVAIILIFGALASQLDSTMVNVAIDTLTVDLHSTVSAIQWVITGYILTMGLAVPISGWAVSRFGGKRVYLFALGLFLISSILCSVAWNVGSLVGFRLIQGTGAGLLIPTMTTVLVQTAGGKNLGRIISIIGIPALLGPILGPVLGGLIVNDLSWRWIFYVNIPVTLIAMLLAWLIIPKDVLAKAKQKLDVTGLLLLSPAFSILIYSIAQMSQEGGLNSASVLVPLLIGIVLMGAFVGYALRKKQGAILDLHLFRSRHFLSSNITLFLAGMVMNGAMLLLPLFYQQVRGETAFHTGLLLIPQGIGMLLTRTWIGGLSDRIGPRPIVITSLFITIIGTLPFAFADADTHWFLLAAGQLIQGAALNGILLPIMVSAYHGLAREQIPHASVSTRIFQTIGGAFGSSVLATVIASRMSSQSSLTVNTLSGAFQSAFWWAIGLAVVAIIPTLLLAKPKKTEA</sequence>
<protein>
    <submittedName>
        <fullName evidence="10">DHA2 family efflux MFS transporter permease subunit</fullName>
    </submittedName>
</protein>
<dbReference type="Proteomes" id="UP000609346">
    <property type="component" value="Unassembled WGS sequence"/>
</dbReference>
<evidence type="ECO:0000313" key="10">
    <source>
        <dbReference type="EMBL" id="MBD3919346.1"/>
    </source>
</evidence>
<evidence type="ECO:0000256" key="6">
    <source>
        <dbReference type="ARBA" id="ARBA00022989"/>
    </source>
</evidence>
<evidence type="ECO:0000256" key="3">
    <source>
        <dbReference type="ARBA" id="ARBA00022448"/>
    </source>
</evidence>
<feature type="transmembrane region" description="Helical" evidence="8">
    <location>
        <begin position="179"/>
        <end position="199"/>
    </location>
</feature>
<accession>A0ABR8MTQ8</accession>
<evidence type="ECO:0000256" key="8">
    <source>
        <dbReference type="SAM" id="Phobius"/>
    </source>
</evidence>
<feature type="transmembrane region" description="Helical" evidence="8">
    <location>
        <begin position="318"/>
        <end position="335"/>
    </location>
</feature>
<evidence type="ECO:0000256" key="2">
    <source>
        <dbReference type="ARBA" id="ARBA00008537"/>
    </source>
</evidence>
<dbReference type="InterPro" id="IPR011701">
    <property type="entry name" value="MFS"/>
</dbReference>
<gene>
    <name evidence="10" type="ORF">H8B09_11320</name>
</gene>
<keyword evidence="6 8" id="KW-1133">Transmembrane helix</keyword>
<feature type="transmembrane region" description="Helical" evidence="8">
    <location>
        <begin position="371"/>
        <end position="394"/>
    </location>
</feature>
<feature type="transmembrane region" description="Helical" evidence="8">
    <location>
        <begin position="150"/>
        <end position="173"/>
    </location>
</feature>
<dbReference type="InterPro" id="IPR036259">
    <property type="entry name" value="MFS_trans_sf"/>
</dbReference>
<evidence type="ECO:0000256" key="5">
    <source>
        <dbReference type="ARBA" id="ARBA00022692"/>
    </source>
</evidence>
<evidence type="ECO:0000313" key="11">
    <source>
        <dbReference type="Proteomes" id="UP000609346"/>
    </source>
</evidence>
<evidence type="ECO:0000256" key="7">
    <source>
        <dbReference type="ARBA" id="ARBA00023136"/>
    </source>
</evidence>
<feature type="transmembrane region" description="Helical" evidence="8">
    <location>
        <begin position="347"/>
        <end position="365"/>
    </location>
</feature>
<comment type="subcellular location">
    <subcellularLocation>
        <location evidence="1">Cell membrane</location>
        <topology evidence="1">Multi-pass membrane protein</topology>
    </subcellularLocation>
</comment>
<dbReference type="Gene3D" id="1.20.1250.20">
    <property type="entry name" value="MFS general substrate transporter like domains"/>
    <property type="match status" value="2"/>
</dbReference>
<feature type="transmembrane region" description="Helical" evidence="8">
    <location>
        <begin position="116"/>
        <end position="138"/>
    </location>
</feature>
<keyword evidence="11" id="KW-1185">Reference proteome</keyword>
<dbReference type="PROSITE" id="PS50850">
    <property type="entry name" value="MFS"/>
    <property type="match status" value="1"/>
</dbReference>
<comment type="similarity">
    <text evidence="2">Belongs to the major facilitator superfamily. EmrB family.</text>
</comment>
<feature type="transmembrane region" description="Helical" evidence="8">
    <location>
        <begin position="243"/>
        <end position="263"/>
    </location>
</feature>
<keyword evidence="4" id="KW-1003">Cell membrane</keyword>
<feature type="transmembrane region" description="Helical" evidence="8">
    <location>
        <begin position="21"/>
        <end position="40"/>
    </location>
</feature>
<feature type="transmembrane region" description="Helical" evidence="8">
    <location>
        <begin position="284"/>
        <end position="306"/>
    </location>
</feature>
<proteinExistence type="inferred from homology"/>
<feature type="transmembrane region" description="Helical" evidence="8">
    <location>
        <begin position="60"/>
        <end position="84"/>
    </location>
</feature>